<comment type="caution">
    <text evidence="1">The sequence shown here is derived from an EMBL/GenBank/DDBJ whole genome shotgun (WGS) entry which is preliminary data.</text>
</comment>
<dbReference type="EMBL" id="BMUU01000029">
    <property type="protein sequence ID" value="GGY71854.1"/>
    <property type="molecule type" value="Genomic_DNA"/>
</dbReference>
<protein>
    <submittedName>
        <fullName evidence="1">Uncharacterized protein</fullName>
    </submittedName>
</protein>
<accession>A0ABQ3AYK8</accession>
<evidence type="ECO:0000313" key="1">
    <source>
        <dbReference type="EMBL" id="GGY71854.1"/>
    </source>
</evidence>
<organism evidence="1 2">
    <name type="scientific">Streptomyces xanthochromogenes</name>
    <dbReference type="NCBI Taxonomy" id="67384"/>
    <lineage>
        <taxon>Bacteria</taxon>
        <taxon>Bacillati</taxon>
        <taxon>Actinomycetota</taxon>
        <taxon>Actinomycetes</taxon>
        <taxon>Kitasatosporales</taxon>
        <taxon>Streptomycetaceae</taxon>
        <taxon>Streptomyces</taxon>
    </lineage>
</organism>
<name>A0ABQ3AYK8_9ACTN</name>
<evidence type="ECO:0000313" key="2">
    <source>
        <dbReference type="Proteomes" id="UP000600946"/>
    </source>
</evidence>
<sequence>MERTVRVTQARWARSASGLFEEHCEHEMRRWRALYQVIDAGPVAVAAAFWRRGSRVRGADATAVMSSYPDF</sequence>
<dbReference type="Proteomes" id="UP000600946">
    <property type="component" value="Unassembled WGS sequence"/>
</dbReference>
<proteinExistence type="predicted"/>
<keyword evidence="2" id="KW-1185">Reference proteome</keyword>
<reference evidence="2" key="1">
    <citation type="journal article" date="2019" name="Int. J. Syst. Evol. Microbiol.">
        <title>The Global Catalogue of Microorganisms (GCM) 10K type strain sequencing project: providing services to taxonomists for standard genome sequencing and annotation.</title>
        <authorList>
            <consortium name="The Broad Institute Genomics Platform"/>
            <consortium name="The Broad Institute Genome Sequencing Center for Infectious Disease"/>
            <person name="Wu L."/>
            <person name="Ma J."/>
        </authorList>
    </citation>
    <scope>NUCLEOTIDE SEQUENCE [LARGE SCALE GENOMIC DNA]</scope>
    <source>
        <strain evidence="2">JCM 4594</strain>
    </source>
</reference>
<gene>
    <name evidence="1" type="ORF">GCM10010326_77570</name>
</gene>